<dbReference type="EMBL" id="OMOF01000801">
    <property type="protein sequence ID" value="SPF55412.1"/>
    <property type="molecule type" value="Genomic_DNA"/>
</dbReference>
<dbReference type="GO" id="GO:0016740">
    <property type="term" value="F:transferase activity"/>
    <property type="evidence" value="ECO:0007669"/>
    <property type="project" value="UniProtKB-ARBA"/>
</dbReference>
<evidence type="ECO:0008006" key="3">
    <source>
        <dbReference type="Google" id="ProtNLM"/>
    </source>
</evidence>
<dbReference type="InterPro" id="IPR045864">
    <property type="entry name" value="aa-tRNA-synth_II/BPL/LPL"/>
</dbReference>
<accession>A0A2U3LUD7</accession>
<dbReference type="Gene3D" id="3.30.930.10">
    <property type="entry name" value="Bira Bifunctional Protein, Domain 2"/>
    <property type="match status" value="1"/>
</dbReference>
<dbReference type="SUPFAM" id="SSF55681">
    <property type="entry name" value="Class II aaRS and biotin synthetases"/>
    <property type="match status" value="1"/>
</dbReference>
<evidence type="ECO:0000313" key="2">
    <source>
        <dbReference type="Proteomes" id="UP000238916"/>
    </source>
</evidence>
<dbReference type="Pfam" id="PF04017">
    <property type="entry name" value="DUF366"/>
    <property type="match status" value="1"/>
</dbReference>
<organism evidence="1 2">
    <name type="scientific">Candidatus Desulfosporosinus infrequens</name>
    <dbReference type="NCBI Taxonomy" id="2043169"/>
    <lineage>
        <taxon>Bacteria</taxon>
        <taxon>Bacillati</taxon>
        <taxon>Bacillota</taxon>
        <taxon>Clostridia</taxon>
        <taxon>Eubacteriales</taxon>
        <taxon>Desulfitobacteriaceae</taxon>
        <taxon>Desulfosporosinus</taxon>
    </lineage>
</organism>
<dbReference type="OrthoDB" id="9788500at2"/>
<protein>
    <recommendedName>
        <fullName evidence="3">DUF366 domain-containing protein</fullName>
    </recommendedName>
</protein>
<dbReference type="AlphaFoldDB" id="A0A2U3LUD7"/>
<gene>
    <name evidence="1" type="ORF">SBF1_820012</name>
</gene>
<dbReference type="GO" id="GO:0140096">
    <property type="term" value="F:catalytic activity, acting on a protein"/>
    <property type="evidence" value="ECO:0007669"/>
    <property type="project" value="UniProtKB-ARBA"/>
</dbReference>
<reference evidence="2" key="1">
    <citation type="submission" date="2018-02" db="EMBL/GenBank/DDBJ databases">
        <authorList>
            <person name="Hausmann B."/>
        </authorList>
    </citation>
    <scope>NUCLEOTIDE SEQUENCE [LARGE SCALE GENOMIC DNA]</scope>
    <source>
        <strain evidence="2">Peat soil MAG SbF1</strain>
    </source>
</reference>
<dbReference type="PIRSF" id="PIRSF006503">
    <property type="entry name" value="UCP006503"/>
    <property type="match status" value="1"/>
</dbReference>
<proteinExistence type="predicted"/>
<name>A0A2U3LUD7_9FIRM</name>
<evidence type="ECO:0000313" key="1">
    <source>
        <dbReference type="EMBL" id="SPF55412.1"/>
    </source>
</evidence>
<dbReference type="Proteomes" id="UP000238916">
    <property type="component" value="Unassembled WGS sequence"/>
</dbReference>
<dbReference type="InterPro" id="IPR007162">
    <property type="entry name" value="DUF366"/>
</dbReference>
<sequence length="187" mass="21328">MVINYIVTHEPLNYDGSQLQSLFAYKNFGLMGDSISVFRGSCRVELDEMVDMEDVLAQDWIYSEDMLHFIVEHFEMDLEKTIIRQRLLIATIKETIEEFGITTLRRSGDDLYHEDKKLSVSISTLSPVSTLIHCGLNVSNKNTPIPTIGLENLRIHDVLAFGESVAKHYCDEVTSMRLARCKVRGVQ</sequence>